<protein>
    <submittedName>
        <fullName evidence="1">Transcription factor bHLH</fullName>
    </submittedName>
</protein>
<accession>A0ABD1NWQ9</accession>
<dbReference type="EMBL" id="JBFOLJ010000083">
    <property type="protein sequence ID" value="KAL2456048.1"/>
    <property type="molecule type" value="Genomic_DNA"/>
</dbReference>
<keyword evidence="2" id="KW-1185">Reference proteome</keyword>
<dbReference type="Proteomes" id="UP001604277">
    <property type="component" value="Unassembled WGS sequence"/>
</dbReference>
<evidence type="ECO:0000313" key="2">
    <source>
        <dbReference type="Proteomes" id="UP001604277"/>
    </source>
</evidence>
<evidence type="ECO:0000313" key="1">
    <source>
        <dbReference type="EMBL" id="KAL2456048.1"/>
    </source>
</evidence>
<proteinExistence type="predicted"/>
<organism evidence="1 2">
    <name type="scientific">Forsythia ovata</name>
    <dbReference type="NCBI Taxonomy" id="205694"/>
    <lineage>
        <taxon>Eukaryota</taxon>
        <taxon>Viridiplantae</taxon>
        <taxon>Streptophyta</taxon>
        <taxon>Embryophyta</taxon>
        <taxon>Tracheophyta</taxon>
        <taxon>Spermatophyta</taxon>
        <taxon>Magnoliopsida</taxon>
        <taxon>eudicotyledons</taxon>
        <taxon>Gunneridae</taxon>
        <taxon>Pentapetalae</taxon>
        <taxon>asterids</taxon>
        <taxon>lamiids</taxon>
        <taxon>Lamiales</taxon>
        <taxon>Oleaceae</taxon>
        <taxon>Forsythieae</taxon>
        <taxon>Forsythia</taxon>
    </lineage>
</organism>
<name>A0ABD1NWQ9_9LAMI</name>
<sequence>MDSFEWGDFTNTSTSWRNQQQEIQESLLISESNGCHYGSDEKISISEYIFSPIQQQQKTEPSSVLSPYDNISQMIQQLGNSNWNLSMMAPKSTSRPNYKMIDPQNCLSAELGLENGQVFGGLEEIKARISTLETIDCLLSATNSQTDTSLHEFNISSNGKYGKTMEDDDDD</sequence>
<gene>
    <name evidence="1" type="ORF">Fot_57110</name>
</gene>
<reference evidence="2" key="1">
    <citation type="submission" date="2024-07" db="EMBL/GenBank/DDBJ databases">
        <title>Two chromosome-level genome assemblies of Korean endemic species Abeliophyllum distichum and Forsythia ovata (Oleaceae).</title>
        <authorList>
            <person name="Jang H."/>
        </authorList>
    </citation>
    <scope>NUCLEOTIDE SEQUENCE [LARGE SCALE GENOMIC DNA]</scope>
</reference>
<dbReference type="AlphaFoldDB" id="A0ABD1NWQ9"/>
<comment type="caution">
    <text evidence="1">The sequence shown here is derived from an EMBL/GenBank/DDBJ whole genome shotgun (WGS) entry which is preliminary data.</text>
</comment>